<dbReference type="InterPro" id="IPR006620">
    <property type="entry name" value="Pro_4_hyd_alph"/>
</dbReference>
<evidence type="ECO:0000256" key="4">
    <source>
        <dbReference type="ARBA" id="ARBA00022964"/>
    </source>
</evidence>
<evidence type="ECO:0000256" key="2">
    <source>
        <dbReference type="ARBA" id="ARBA00022723"/>
    </source>
</evidence>
<keyword evidence="4" id="KW-0223">Dioxygenase</keyword>
<dbReference type="GO" id="GO:0051213">
    <property type="term" value="F:dioxygenase activity"/>
    <property type="evidence" value="ECO:0007669"/>
    <property type="project" value="UniProtKB-KW"/>
</dbReference>
<feature type="domain" description="Fe2OG dioxygenase" evidence="7">
    <location>
        <begin position="196"/>
        <end position="293"/>
    </location>
</feature>
<name>A0A7C9VKG9_9PSEU</name>
<evidence type="ECO:0000256" key="6">
    <source>
        <dbReference type="ARBA" id="ARBA00023004"/>
    </source>
</evidence>
<organism evidence="8 9">
    <name type="scientific">Lentzea alba</name>
    <dbReference type="NCBI Taxonomy" id="2714351"/>
    <lineage>
        <taxon>Bacteria</taxon>
        <taxon>Bacillati</taxon>
        <taxon>Actinomycetota</taxon>
        <taxon>Actinomycetes</taxon>
        <taxon>Pseudonocardiales</taxon>
        <taxon>Pseudonocardiaceae</taxon>
        <taxon>Lentzea</taxon>
    </lineage>
</organism>
<dbReference type="PROSITE" id="PS51471">
    <property type="entry name" value="FE2OG_OXY"/>
    <property type="match status" value="1"/>
</dbReference>
<evidence type="ECO:0000259" key="7">
    <source>
        <dbReference type="PROSITE" id="PS51471"/>
    </source>
</evidence>
<keyword evidence="5" id="KW-0560">Oxidoreductase</keyword>
<dbReference type="InterPro" id="IPR005123">
    <property type="entry name" value="Oxoglu/Fe-dep_dioxygenase_dom"/>
</dbReference>
<protein>
    <submittedName>
        <fullName evidence="8">2OG-Fe(II) oxygenase</fullName>
    </submittedName>
</protein>
<reference evidence="8 9" key="1">
    <citation type="submission" date="2020-03" db="EMBL/GenBank/DDBJ databases">
        <title>Isolation and identification of active actinomycetes.</title>
        <authorList>
            <person name="Sun X."/>
        </authorList>
    </citation>
    <scope>NUCLEOTIDE SEQUENCE [LARGE SCALE GENOMIC DNA]</scope>
    <source>
        <strain evidence="8 9">NEAU-D13</strain>
    </source>
</reference>
<evidence type="ECO:0000313" key="9">
    <source>
        <dbReference type="Proteomes" id="UP000481360"/>
    </source>
</evidence>
<gene>
    <name evidence="8" type="ORF">G7043_04405</name>
</gene>
<dbReference type="GO" id="GO:0005506">
    <property type="term" value="F:iron ion binding"/>
    <property type="evidence" value="ECO:0007669"/>
    <property type="project" value="InterPro"/>
</dbReference>
<dbReference type="GO" id="GO:0031418">
    <property type="term" value="F:L-ascorbic acid binding"/>
    <property type="evidence" value="ECO:0007669"/>
    <property type="project" value="UniProtKB-KW"/>
</dbReference>
<keyword evidence="2" id="KW-0479">Metal-binding</keyword>
<evidence type="ECO:0000256" key="5">
    <source>
        <dbReference type="ARBA" id="ARBA00023002"/>
    </source>
</evidence>
<dbReference type="GO" id="GO:0016705">
    <property type="term" value="F:oxidoreductase activity, acting on paired donors, with incorporation or reduction of molecular oxygen"/>
    <property type="evidence" value="ECO:0007669"/>
    <property type="project" value="InterPro"/>
</dbReference>
<keyword evidence="3" id="KW-0847">Vitamin C</keyword>
<keyword evidence="6" id="KW-0408">Iron</keyword>
<comment type="caution">
    <text evidence="8">The sequence shown here is derived from an EMBL/GenBank/DDBJ whole genome shotgun (WGS) entry which is preliminary data.</text>
</comment>
<dbReference type="InterPro" id="IPR044862">
    <property type="entry name" value="Pro_4_hyd_alph_FE2OG_OXY"/>
</dbReference>
<dbReference type="SMART" id="SM00702">
    <property type="entry name" value="P4Hc"/>
    <property type="match status" value="1"/>
</dbReference>
<evidence type="ECO:0000313" key="8">
    <source>
        <dbReference type="EMBL" id="NGY58174.1"/>
    </source>
</evidence>
<dbReference type="RefSeq" id="WP_166044091.1">
    <property type="nucleotide sequence ID" value="NZ_JAAMPJ010000001.1"/>
</dbReference>
<dbReference type="Gene3D" id="2.60.120.620">
    <property type="entry name" value="q2cbj1_9rhob like domain"/>
    <property type="match status" value="1"/>
</dbReference>
<keyword evidence="9" id="KW-1185">Reference proteome</keyword>
<dbReference type="Pfam" id="PF13640">
    <property type="entry name" value="2OG-FeII_Oxy_3"/>
    <property type="match status" value="1"/>
</dbReference>
<sequence>MLSAGDRAPLFAVKTSDGGYWFSEEAGQRLVVSFVEELDEHLRAAAEELGLVWIVDEPREPPPGVTVIVDDGQIKALYGIGEASAVLDANLRVQAIVPGGERIPDLPDTDLAAPVLTVPRVLEPDFCAELIAEYDRTGGQDSGFMRTDEQGRTIAVHDHEHKRRQDVTLQDPLRAALKDRVERRLIPEIQKAFQFRATRVERWIIACYEAETGGHFKAHRDNTTKATAHRRFAVTINLNDDFEGGELRFPEFGRRTYRANTGDALVFSCSLLHEVTRVTRGRRFCTLPFLYDEALRSR</sequence>
<dbReference type="Proteomes" id="UP000481360">
    <property type="component" value="Unassembled WGS sequence"/>
</dbReference>
<evidence type="ECO:0000256" key="3">
    <source>
        <dbReference type="ARBA" id="ARBA00022896"/>
    </source>
</evidence>
<proteinExistence type="predicted"/>
<dbReference type="AlphaFoldDB" id="A0A7C9VKG9"/>
<comment type="cofactor">
    <cofactor evidence="1">
        <name>L-ascorbate</name>
        <dbReference type="ChEBI" id="CHEBI:38290"/>
    </cofactor>
</comment>
<evidence type="ECO:0000256" key="1">
    <source>
        <dbReference type="ARBA" id="ARBA00001961"/>
    </source>
</evidence>
<accession>A0A7C9VKG9</accession>
<dbReference type="EMBL" id="JAAMPJ010000001">
    <property type="protein sequence ID" value="NGY58174.1"/>
    <property type="molecule type" value="Genomic_DNA"/>
</dbReference>